<name>A0A8B6H4Y7_MYTGA</name>
<sequence length="517" mass="58716">MNGRPKRSVPRRDYKNLNSFGTTDSAVQFSFQENMDEDLLDLSLTPEEQDEFREEFVSSVVGPEQSSEHEREASGSKNLEVRTNKEETVDKCEDDDLELRVQLLEKKRDDLKKQQLKDRIRQLEEEVAEMSGNSKTKDMSEKKKPKKKSGGKAWCRSTLILSDSFFKYFPDLKNTEIQAFGGITSERLLWKIRHGYFNINEFCNVLIHVGTNDIFAITSNQYRFNIDLIIQEIRCVKASCRIILSSILPRPVDFRMSDRLVQDFNSQLFDFSQTGCVKIGSHPPEVSYATKWLTSSRLKTHYTKEQDQSLRHIKIADLLTIHTTNFTGSPTKLLTKHFNSLQLTSWLIKPKTVEHKNKLNKAVLEISQANDHLNEHPNYNIASCSTHQKPPSLCDQTPNGNMFRLKPPSLCDQTPNGNMFGLKPPSLCDQTPYGNMFGLKPPSLCDQTPNGNMFGLKPPSLCDQTPNGNIFGLKPPSLCDQTPNGNMFGQKPPSLCDQTPNGNMFGLKPPSLCITLW</sequence>
<accession>A0A8B6H4Y7</accession>
<comment type="caution">
    <text evidence="2">The sequence shown here is derived from an EMBL/GenBank/DDBJ whole genome shotgun (WGS) entry which is preliminary data.</text>
</comment>
<feature type="compositionally biased region" description="Basic and acidic residues" evidence="1">
    <location>
        <begin position="66"/>
        <end position="88"/>
    </location>
</feature>
<dbReference type="OrthoDB" id="10383925at2759"/>
<dbReference type="SUPFAM" id="SSF52266">
    <property type="entry name" value="SGNH hydrolase"/>
    <property type="match status" value="1"/>
</dbReference>
<dbReference type="EMBL" id="UYJE01009482">
    <property type="protein sequence ID" value="VDI73836.1"/>
    <property type="molecule type" value="Genomic_DNA"/>
</dbReference>
<evidence type="ECO:0000256" key="1">
    <source>
        <dbReference type="SAM" id="MobiDB-lite"/>
    </source>
</evidence>
<organism evidence="2 3">
    <name type="scientific">Mytilus galloprovincialis</name>
    <name type="common">Mediterranean mussel</name>
    <dbReference type="NCBI Taxonomy" id="29158"/>
    <lineage>
        <taxon>Eukaryota</taxon>
        <taxon>Metazoa</taxon>
        <taxon>Spiralia</taxon>
        <taxon>Lophotrochozoa</taxon>
        <taxon>Mollusca</taxon>
        <taxon>Bivalvia</taxon>
        <taxon>Autobranchia</taxon>
        <taxon>Pteriomorphia</taxon>
        <taxon>Mytilida</taxon>
        <taxon>Mytiloidea</taxon>
        <taxon>Mytilidae</taxon>
        <taxon>Mytilinae</taxon>
        <taxon>Mytilus</taxon>
    </lineage>
</organism>
<dbReference type="Gene3D" id="3.40.50.1110">
    <property type="entry name" value="SGNH hydrolase"/>
    <property type="match status" value="1"/>
</dbReference>
<dbReference type="InterPro" id="IPR036514">
    <property type="entry name" value="SGNH_hydro_sf"/>
</dbReference>
<feature type="region of interest" description="Disordered" evidence="1">
    <location>
        <begin position="1"/>
        <end position="20"/>
    </location>
</feature>
<evidence type="ECO:0008006" key="4">
    <source>
        <dbReference type="Google" id="ProtNLM"/>
    </source>
</evidence>
<evidence type="ECO:0000313" key="3">
    <source>
        <dbReference type="Proteomes" id="UP000596742"/>
    </source>
</evidence>
<protein>
    <recommendedName>
        <fullName evidence="4">SGNH hydrolase-type esterase domain-containing protein</fullName>
    </recommendedName>
</protein>
<keyword evidence="3" id="KW-1185">Reference proteome</keyword>
<dbReference type="Proteomes" id="UP000596742">
    <property type="component" value="Unassembled WGS sequence"/>
</dbReference>
<proteinExistence type="predicted"/>
<dbReference type="AlphaFoldDB" id="A0A8B6H4Y7"/>
<feature type="region of interest" description="Disordered" evidence="1">
    <location>
        <begin position="127"/>
        <end position="149"/>
    </location>
</feature>
<feature type="region of interest" description="Disordered" evidence="1">
    <location>
        <begin position="47"/>
        <end position="88"/>
    </location>
</feature>
<gene>
    <name evidence="2" type="ORF">MGAL_10B079723</name>
</gene>
<reference evidence="2" key="1">
    <citation type="submission" date="2018-11" db="EMBL/GenBank/DDBJ databases">
        <authorList>
            <person name="Alioto T."/>
            <person name="Alioto T."/>
        </authorList>
    </citation>
    <scope>NUCLEOTIDE SEQUENCE</scope>
</reference>
<evidence type="ECO:0000313" key="2">
    <source>
        <dbReference type="EMBL" id="VDI73836.1"/>
    </source>
</evidence>